<gene>
    <name evidence="1" type="ORF">CONPUDRAFT_154680</name>
</gene>
<protein>
    <submittedName>
        <fullName evidence="1">Uncharacterized protein</fullName>
    </submittedName>
</protein>
<proteinExistence type="predicted"/>
<comment type="caution">
    <text evidence="1">The sequence shown here is derived from an EMBL/GenBank/DDBJ whole genome shotgun (WGS) entry which is preliminary data.</text>
</comment>
<evidence type="ECO:0000313" key="2">
    <source>
        <dbReference type="Proteomes" id="UP000053558"/>
    </source>
</evidence>
<dbReference type="EMBL" id="JH711579">
    <property type="protein sequence ID" value="EIW80666.1"/>
    <property type="molecule type" value="Genomic_DNA"/>
</dbReference>
<organism evidence="1 2">
    <name type="scientific">Coniophora puteana (strain RWD-64-598)</name>
    <name type="common">Brown rot fungus</name>
    <dbReference type="NCBI Taxonomy" id="741705"/>
    <lineage>
        <taxon>Eukaryota</taxon>
        <taxon>Fungi</taxon>
        <taxon>Dikarya</taxon>
        <taxon>Basidiomycota</taxon>
        <taxon>Agaricomycotina</taxon>
        <taxon>Agaricomycetes</taxon>
        <taxon>Agaricomycetidae</taxon>
        <taxon>Boletales</taxon>
        <taxon>Coniophorineae</taxon>
        <taxon>Coniophoraceae</taxon>
        <taxon>Coniophora</taxon>
    </lineage>
</organism>
<dbReference type="RefSeq" id="XP_007769558.1">
    <property type="nucleotide sequence ID" value="XM_007771368.1"/>
</dbReference>
<reference evidence="2" key="1">
    <citation type="journal article" date="2012" name="Science">
        <title>The Paleozoic origin of enzymatic lignin decomposition reconstructed from 31 fungal genomes.</title>
        <authorList>
            <person name="Floudas D."/>
            <person name="Binder M."/>
            <person name="Riley R."/>
            <person name="Barry K."/>
            <person name="Blanchette R.A."/>
            <person name="Henrissat B."/>
            <person name="Martinez A.T."/>
            <person name="Otillar R."/>
            <person name="Spatafora J.W."/>
            <person name="Yadav J.S."/>
            <person name="Aerts A."/>
            <person name="Benoit I."/>
            <person name="Boyd A."/>
            <person name="Carlson A."/>
            <person name="Copeland A."/>
            <person name="Coutinho P.M."/>
            <person name="de Vries R.P."/>
            <person name="Ferreira P."/>
            <person name="Findley K."/>
            <person name="Foster B."/>
            <person name="Gaskell J."/>
            <person name="Glotzer D."/>
            <person name="Gorecki P."/>
            <person name="Heitman J."/>
            <person name="Hesse C."/>
            <person name="Hori C."/>
            <person name="Igarashi K."/>
            <person name="Jurgens J.A."/>
            <person name="Kallen N."/>
            <person name="Kersten P."/>
            <person name="Kohler A."/>
            <person name="Kuees U."/>
            <person name="Kumar T.K.A."/>
            <person name="Kuo A."/>
            <person name="LaButti K."/>
            <person name="Larrondo L.F."/>
            <person name="Lindquist E."/>
            <person name="Ling A."/>
            <person name="Lombard V."/>
            <person name="Lucas S."/>
            <person name="Lundell T."/>
            <person name="Martin R."/>
            <person name="McLaughlin D.J."/>
            <person name="Morgenstern I."/>
            <person name="Morin E."/>
            <person name="Murat C."/>
            <person name="Nagy L.G."/>
            <person name="Nolan M."/>
            <person name="Ohm R.A."/>
            <person name="Patyshakuliyeva A."/>
            <person name="Rokas A."/>
            <person name="Ruiz-Duenas F.J."/>
            <person name="Sabat G."/>
            <person name="Salamov A."/>
            <person name="Samejima M."/>
            <person name="Schmutz J."/>
            <person name="Slot J.C."/>
            <person name="St John F."/>
            <person name="Stenlid J."/>
            <person name="Sun H."/>
            <person name="Sun S."/>
            <person name="Syed K."/>
            <person name="Tsang A."/>
            <person name="Wiebenga A."/>
            <person name="Young D."/>
            <person name="Pisabarro A."/>
            <person name="Eastwood D.C."/>
            <person name="Martin F."/>
            <person name="Cullen D."/>
            <person name="Grigoriev I.V."/>
            <person name="Hibbett D.S."/>
        </authorList>
    </citation>
    <scope>NUCLEOTIDE SEQUENCE [LARGE SCALE GENOMIC DNA]</scope>
    <source>
        <strain evidence="2">RWD-64-598 SS2</strain>
    </source>
</reference>
<name>A0A5M3MNR2_CONPW</name>
<dbReference type="KEGG" id="cput:CONPUDRAFT_154680"/>
<accession>A0A5M3MNR2</accession>
<dbReference type="AlphaFoldDB" id="A0A5M3MNR2"/>
<dbReference type="Proteomes" id="UP000053558">
    <property type="component" value="Unassembled WGS sequence"/>
</dbReference>
<sequence>MRLEEFFTSWRVDLLLFPMILIPARLADCTAQDKDIPLWLDLLTSIMAFLWCKWWAWPDAFGPQIDARTRAAASGADGALAVTTAEVTELRRRVLVLSGELEETVEELLSERAGRVRAEERCLALERTVDTFKYQLQTLS</sequence>
<keyword evidence="2" id="KW-1185">Reference proteome</keyword>
<evidence type="ECO:0000313" key="1">
    <source>
        <dbReference type="EMBL" id="EIW80666.1"/>
    </source>
</evidence>
<dbReference type="GeneID" id="19203301"/>